<protein>
    <submittedName>
        <fullName evidence="2">Uncharacterized protein</fullName>
    </submittedName>
</protein>
<organism evidence="2">
    <name type="scientific">Favella ehrenbergii</name>
    <dbReference type="NCBI Taxonomy" id="182087"/>
    <lineage>
        <taxon>Eukaryota</taxon>
        <taxon>Sar</taxon>
        <taxon>Alveolata</taxon>
        <taxon>Ciliophora</taxon>
        <taxon>Intramacronucleata</taxon>
        <taxon>Spirotrichea</taxon>
        <taxon>Choreotrichia</taxon>
        <taxon>Tintinnida</taxon>
        <taxon>Xystonellidae</taxon>
        <taxon>Favella</taxon>
    </lineage>
</organism>
<keyword evidence="1" id="KW-0472">Membrane</keyword>
<proteinExistence type="predicted"/>
<feature type="transmembrane region" description="Helical" evidence="1">
    <location>
        <begin position="104"/>
        <end position="129"/>
    </location>
</feature>
<accession>A0A7S3HUE1</accession>
<gene>
    <name evidence="2" type="ORF">FEHR0123_LOCUS423</name>
</gene>
<dbReference type="EMBL" id="HBIE01001279">
    <property type="protein sequence ID" value="CAE0305519.1"/>
    <property type="molecule type" value="Transcribed_RNA"/>
</dbReference>
<keyword evidence="1" id="KW-0812">Transmembrane</keyword>
<sequence>MLVSADLAFIKRVTLLNKLPQKRENHSGSPYKFCLALLLVAVRGFSDRLLLAAAATTTLTTLLSASTPAAVARFIARTRHVDSFSRALPLRVVAGGLRGRRTALLSATAATLALFLATAVVALLVRGALLLRSVLGLLPTWWSRRLLRLIAVALSIVVLQLGGCVVLVEVLRVLGAELLLLVLLLARYINFILCMNSLLYEGACDGITTDLLPLVVNLLVLDLGEAALDRHDQVFFFLPMGQLEGLLDDEVAIVVTDEGVEAFGVGDLRDKNGSSVCVTVLHTLFDHAR</sequence>
<name>A0A7S3HUE1_9SPIT</name>
<reference evidence="2" key="1">
    <citation type="submission" date="2021-01" db="EMBL/GenBank/DDBJ databases">
        <authorList>
            <person name="Corre E."/>
            <person name="Pelletier E."/>
            <person name="Niang G."/>
            <person name="Scheremetjew M."/>
            <person name="Finn R."/>
            <person name="Kale V."/>
            <person name="Holt S."/>
            <person name="Cochrane G."/>
            <person name="Meng A."/>
            <person name="Brown T."/>
            <person name="Cohen L."/>
        </authorList>
    </citation>
    <scope>NUCLEOTIDE SEQUENCE</scope>
    <source>
        <strain evidence="2">Fehren 1</strain>
    </source>
</reference>
<keyword evidence="1" id="KW-1133">Transmembrane helix</keyword>
<feature type="transmembrane region" description="Helical" evidence="1">
    <location>
        <begin position="178"/>
        <end position="200"/>
    </location>
</feature>
<feature type="transmembrane region" description="Helical" evidence="1">
    <location>
        <begin position="149"/>
        <end position="171"/>
    </location>
</feature>
<dbReference type="AlphaFoldDB" id="A0A7S3HUE1"/>
<evidence type="ECO:0000256" key="1">
    <source>
        <dbReference type="SAM" id="Phobius"/>
    </source>
</evidence>
<evidence type="ECO:0000313" key="2">
    <source>
        <dbReference type="EMBL" id="CAE0305519.1"/>
    </source>
</evidence>